<comment type="caution">
    <text evidence="3">The sequence shown here is derived from an EMBL/GenBank/DDBJ whole genome shotgun (WGS) entry which is preliminary data.</text>
</comment>
<dbReference type="InterPro" id="IPR024498">
    <property type="entry name" value="DUF2786"/>
</dbReference>
<feature type="domain" description="DUF7168" evidence="2">
    <location>
        <begin position="57"/>
        <end position="184"/>
    </location>
</feature>
<feature type="domain" description="DUF2786" evidence="1">
    <location>
        <begin position="7"/>
        <end position="44"/>
    </location>
</feature>
<dbReference type="RefSeq" id="WP_000389915.1">
    <property type="nucleotide sequence ID" value="NZ_JPHZ01000013.1"/>
</dbReference>
<dbReference type="Pfam" id="PF10979">
    <property type="entry name" value="DUF2786"/>
    <property type="match status" value="1"/>
</dbReference>
<dbReference type="PATRIC" id="fig|1409923.3.peg.3486"/>
<reference evidence="3 4" key="1">
    <citation type="submission" date="2014-07" db="EMBL/GenBank/DDBJ databases">
        <authorList>
            <person name="Harkins D.M."/>
            <person name="Lesho E."/>
            <person name="Waterman P.E."/>
            <person name="Chan A."/>
            <person name="Fouts D.E."/>
        </authorList>
    </citation>
    <scope>NUCLEOTIDE SEQUENCE [LARGE SCALE GENOMIC DNA]</scope>
    <source>
        <strain evidence="3 4">MRSN 3527</strain>
    </source>
</reference>
<dbReference type="PIRSF" id="PIRSF028111">
    <property type="entry name" value="UCP028111"/>
    <property type="match status" value="1"/>
</dbReference>
<dbReference type="Proteomes" id="UP000036122">
    <property type="component" value="Unassembled WGS sequence"/>
</dbReference>
<dbReference type="InterPro" id="IPR016868">
    <property type="entry name" value="Phage_B3_Orf5"/>
</dbReference>
<accession>A0A0J1A368</accession>
<evidence type="ECO:0000313" key="3">
    <source>
        <dbReference type="EMBL" id="KLT88974.1"/>
    </source>
</evidence>
<evidence type="ECO:0000313" key="4">
    <source>
        <dbReference type="Proteomes" id="UP000036122"/>
    </source>
</evidence>
<dbReference type="EMBL" id="JPHZ01000013">
    <property type="protein sequence ID" value="KLT88974.1"/>
    <property type="molecule type" value="Genomic_DNA"/>
</dbReference>
<sequence length="229" mass="26505">MEDMQTIIDKISKCLALSKSANEHEAAIALRQAQALMQKYKISEKQILISDIKERIIQTKTQRTKDIERRLKVMIANVFECGSYSGWYTLEGTRYQQHVFYGVEPNASIAAYAYSVLLPILIKNKQSYLATLHGNTKLKSKRRLGISYHRGWIQGVEKKCKNLNPDKELREKLNEYEKTLNLVYCEVKSVKHYNKDMLYQARVKGYSDGSKVNLHHAIDPNETKKIFLS</sequence>
<evidence type="ECO:0000259" key="1">
    <source>
        <dbReference type="Pfam" id="PF10979"/>
    </source>
</evidence>
<name>A0A0J1A368_ACIBA</name>
<organism evidence="3 4">
    <name type="scientific">Acinetobacter baumannii MRSN 3527</name>
    <dbReference type="NCBI Taxonomy" id="1409923"/>
    <lineage>
        <taxon>Bacteria</taxon>
        <taxon>Pseudomonadati</taxon>
        <taxon>Pseudomonadota</taxon>
        <taxon>Gammaproteobacteria</taxon>
        <taxon>Moraxellales</taxon>
        <taxon>Moraxellaceae</taxon>
        <taxon>Acinetobacter</taxon>
        <taxon>Acinetobacter calcoaceticus/baumannii complex</taxon>
    </lineage>
</organism>
<gene>
    <name evidence="3" type="ORF">T630_4181</name>
</gene>
<dbReference type="InterPro" id="IPR055592">
    <property type="entry name" value="DUF7168"/>
</dbReference>
<evidence type="ECO:0000259" key="2">
    <source>
        <dbReference type="Pfam" id="PF23771"/>
    </source>
</evidence>
<dbReference type="Pfam" id="PF23771">
    <property type="entry name" value="DUF7168"/>
    <property type="match status" value="1"/>
</dbReference>
<protein>
    <submittedName>
        <fullName evidence="3">PF10979 family protein</fullName>
    </submittedName>
</protein>
<dbReference type="AlphaFoldDB" id="A0A0J1A368"/>
<proteinExistence type="predicted"/>